<proteinExistence type="predicted"/>
<accession>A0ABT7B2A7</accession>
<evidence type="ECO:0000256" key="1">
    <source>
        <dbReference type="SAM" id="SignalP"/>
    </source>
</evidence>
<comment type="caution">
    <text evidence="2">The sequence shown here is derived from an EMBL/GenBank/DDBJ whole genome shotgun (WGS) entry which is preliminary data.</text>
</comment>
<organism evidence="2 3">
    <name type="scientific">Roseofilum capinflatum BLCC-M114</name>
    <dbReference type="NCBI Taxonomy" id="3022440"/>
    <lineage>
        <taxon>Bacteria</taxon>
        <taxon>Bacillati</taxon>
        <taxon>Cyanobacteriota</taxon>
        <taxon>Cyanophyceae</taxon>
        <taxon>Desertifilales</taxon>
        <taxon>Desertifilaceae</taxon>
        <taxon>Roseofilum</taxon>
        <taxon>Roseofilum capinflatum</taxon>
    </lineage>
</organism>
<gene>
    <name evidence="2" type="ORF">PMG25_04250</name>
</gene>
<protein>
    <submittedName>
        <fullName evidence="2">Uncharacterized protein</fullName>
    </submittedName>
</protein>
<evidence type="ECO:0000313" key="2">
    <source>
        <dbReference type="EMBL" id="MDJ1173297.1"/>
    </source>
</evidence>
<evidence type="ECO:0000313" key="3">
    <source>
        <dbReference type="Proteomes" id="UP001235849"/>
    </source>
</evidence>
<keyword evidence="1" id="KW-0732">Signal</keyword>
<reference evidence="2 3" key="1">
    <citation type="submission" date="2023-01" db="EMBL/GenBank/DDBJ databases">
        <title>Novel diversity within Roseofilum (Cyanobacteria; Desertifilaceae) from marine benthic mats with descriptions of four novel species.</title>
        <authorList>
            <person name="Wang Y."/>
            <person name="Berthold D.E."/>
            <person name="Hu J."/>
            <person name="Lefler F.W."/>
            <person name="Laughinghouse H.D. IV."/>
        </authorList>
    </citation>
    <scope>NUCLEOTIDE SEQUENCE [LARGE SCALE GENOMIC DNA]</scope>
    <source>
        <strain evidence="2 3">BLCC-M114</strain>
    </source>
</reference>
<sequence>MINFHTLVSATLCSLTLGLSAPAFAQLNFELPSDRNLQECPQIGYSAFVINTETFDLEELAQVAQVPTHQVTRCKLAIPDRGFIVGAQIQLNPSFNREHTPTFQLVRKLKRQGYQAFLAYTTDEPIEG</sequence>
<feature type="signal peptide" evidence="1">
    <location>
        <begin position="1"/>
        <end position="25"/>
    </location>
</feature>
<dbReference type="Proteomes" id="UP001235849">
    <property type="component" value="Unassembled WGS sequence"/>
</dbReference>
<dbReference type="RefSeq" id="WP_283765667.1">
    <property type="nucleotide sequence ID" value="NZ_JAQOSO010000017.1"/>
</dbReference>
<feature type="chain" id="PRO_5045604892" evidence="1">
    <location>
        <begin position="26"/>
        <end position="128"/>
    </location>
</feature>
<keyword evidence="3" id="KW-1185">Reference proteome</keyword>
<name>A0ABT7B2A7_9CYAN</name>
<dbReference type="EMBL" id="JAQOSO010000017">
    <property type="protein sequence ID" value="MDJ1173297.1"/>
    <property type="molecule type" value="Genomic_DNA"/>
</dbReference>